<keyword evidence="10 15" id="KW-0460">Magnesium</keyword>
<dbReference type="InterPro" id="IPR053848">
    <property type="entry name" value="IMS_HHH_1"/>
</dbReference>
<sequence>MIKIECPIIHMDMDSFFAAVEKRDRPQLKYKPVIIANDPKANPRAVVSTACYVARKFGVRSAMSAVHAQRLCPEGVFIAPNKNKYADESKVIMEILHSFTPAVEPLSIDEAFLDVEGCEKLWGSSLDIAKKIQHKIFKKTELTCSLGIAPNKYLAKLCSEYRKPNGITYLHPEKVNEFLLPMDVGKIWGVGAKLKSELNKLGIYTVADLQKCSQSFLTKRFNKMGTQLWSLARGIDNRAVETVQKAQSISREYTFKEDIIDGDYLRGVVYSTSDEISRKLRSKNIKAKTVYIKVKFSSHKTITRQYAISSGTMLSSDISQNAVRLLKDITRFEKQSIRLLGVGVANLTSQQSAQLSFFDYTDKKDEKEKKLLESLDEVLTKYGESSVFRASAPNVIMEEKLRGKANREENNKRVKK</sequence>
<dbReference type="GO" id="GO:0003887">
    <property type="term" value="F:DNA-directed DNA polymerase activity"/>
    <property type="evidence" value="ECO:0007669"/>
    <property type="project" value="UniProtKB-UniRule"/>
</dbReference>
<evidence type="ECO:0000256" key="6">
    <source>
        <dbReference type="ARBA" id="ARBA00022695"/>
    </source>
</evidence>
<reference evidence="17" key="1">
    <citation type="journal article" date="2013" name="Extremophiles">
        <title>Proteinivorax tanatarense gen. nov., sp. nov., an anaerobic, haloalkaliphilic, proteolytic bacterium isolated from a decaying algal bloom, and proposal of Proteinivoraceae fam. nov.</title>
        <authorList>
            <person name="Kevbrin V."/>
            <person name="Boltyanskaya Y."/>
            <person name="Zhilina T."/>
            <person name="Kolganova T."/>
            <person name="Lavrentjeva E."/>
            <person name="Kuznetsov B."/>
        </authorList>
    </citation>
    <scope>NUCLEOTIDE SEQUENCE</scope>
    <source>
        <strain evidence="17">Z-910T</strain>
    </source>
</reference>
<dbReference type="GO" id="GO:0006261">
    <property type="term" value="P:DNA-templated DNA replication"/>
    <property type="evidence" value="ECO:0007669"/>
    <property type="project" value="UniProtKB-UniRule"/>
</dbReference>
<dbReference type="CDD" id="cd03586">
    <property type="entry name" value="PolY_Pol_IV_kappa"/>
    <property type="match status" value="1"/>
</dbReference>
<comment type="catalytic activity">
    <reaction evidence="14 15">
        <text>DNA(n) + a 2'-deoxyribonucleoside 5'-triphosphate = DNA(n+1) + diphosphate</text>
        <dbReference type="Rhea" id="RHEA:22508"/>
        <dbReference type="Rhea" id="RHEA-COMP:17339"/>
        <dbReference type="Rhea" id="RHEA-COMP:17340"/>
        <dbReference type="ChEBI" id="CHEBI:33019"/>
        <dbReference type="ChEBI" id="CHEBI:61560"/>
        <dbReference type="ChEBI" id="CHEBI:173112"/>
        <dbReference type="EC" id="2.7.7.7"/>
    </reaction>
</comment>
<dbReference type="InterPro" id="IPR050116">
    <property type="entry name" value="DNA_polymerase-Y"/>
</dbReference>
<keyword evidence="11 15" id="KW-0239">DNA-directed DNA polymerase</keyword>
<keyword evidence="13 15" id="KW-0234">DNA repair</keyword>
<dbReference type="PANTHER" id="PTHR11076">
    <property type="entry name" value="DNA REPAIR POLYMERASE UMUC / TRANSFERASE FAMILY MEMBER"/>
    <property type="match status" value="1"/>
</dbReference>
<dbReference type="GO" id="GO:0006281">
    <property type="term" value="P:DNA repair"/>
    <property type="evidence" value="ECO:0007669"/>
    <property type="project" value="UniProtKB-UniRule"/>
</dbReference>
<dbReference type="Pfam" id="PF00817">
    <property type="entry name" value="IMS"/>
    <property type="match status" value="1"/>
</dbReference>
<comment type="cofactor">
    <cofactor evidence="15">
        <name>Mg(2+)</name>
        <dbReference type="ChEBI" id="CHEBI:18420"/>
    </cofactor>
    <text evidence="15">Binds 2 magnesium ions per subunit.</text>
</comment>
<dbReference type="AlphaFoldDB" id="A0AAU7VNL6"/>
<evidence type="ECO:0000313" key="17">
    <source>
        <dbReference type="EMBL" id="XBX75639.1"/>
    </source>
</evidence>
<comment type="subunit">
    <text evidence="15">Monomer.</text>
</comment>
<keyword evidence="5 15" id="KW-0808">Transferase</keyword>
<evidence type="ECO:0000256" key="11">
    <source>
        <dbReference type="ARBA" id="ARBA00022932"/>
    </source>
</evidence>
<dbReference type="Pfam" id="PF21999">
    <property type="entry name" value="IMS_HHH_1"/>
    <property type="match status" value="1"/>
</dbReference>
<organism evidence="17">
    <name type="scientific">Proteinivorax tanatarense</name>
    <dbReference type="NCBI Taxonomy" id="1260629"/>
    <lineage>
        <taxon>Bacteria</taxon>
        <taxon>Bacillati</taxon>
        <taxon>Bacillota</taxon>
        <taxon>Clostridia</taxon>
        <taxon>Eubacteriales</taxon>
        <taxon>Proteinivoracaceae</taxon>
        <taxon>Proteinivorax</taxon>
    </lineage>
</organism>
<keyword evidence="3 15" id="KW-0515">Mutator protein</keyword>
<evidence type="ECO:0000256" key="7">
    <source>
        <dbReference type="ARBA" id="ARBA00022705"/>
    </source>
</evidence>
<dbReference type="GO" id="GO:0003684">
    <property type="term" value="F:damaged DNA binding"/>
    <property type="evidence" value="ECO:0007669"/>
    <property type="project" value="InterPro"/>
</dbReference>
<keyword evidence="12 15" id="KW-0238">DNA-binding</keyword>
<feature type="domain" description="UmuC" evidence="16">
    <location>
        <begin position="8"/>
        <end position="191"/>
    </location>
</feature>
<name>A0AAU7VNL6_9FIRM</name>
<dbReference type="InterPro" id="IPR022880">
    <property type="entry name" value="DNApol_IV"/>
</dbReference>
<evidence type="ECO:0000256" key="3">
    <source>
        <dbReference type="ARBA" id="ARBA00022457"/>
    </source>
</evidence>
<keyword evidence="4 15" id="KW-0963">Cytoplasm</keyword>
<comment type="similarity">
    <text evidence="2 15">Belongs to the DNA polymerase type-Y family.</text>
</comment>
<evidence type="ECO:0000259" key="16">
    <source>
        <dbReference type="PROSITE" id="PS50173"/>
    </source>
</evidence>
<proteinExistence type="inferred from homology"/>
<keyword evidence="6 15" id="KW-0548">Nucleotidyltransferase</keyword>
<evidence type="ECO:0000256" key="13">
    <source>
        <dbReference type="ARBA" id="ARBA00023204"/>
    </source>
</evidence>
<evidence type="ECO:0000256" key="8">
    <source>
        <dbReference type="ARBA" id="ARBA00022723"/>
    </source>
</evidence>
<dbReference type="RefSeq" id="WP_350344382.1">
    <property type="nucleotide sequence ID" value="NZ_CP158367.1"/>
</dbReference>
<evidence type="ECO:0000256" key="12">
    <source>
        <dbReference type="ARBA" id="ARBA00023125"/>
    </source>
</evidence>
<dbReference type="SUPFAM" id="SSF56672">
    <property type="entry name" value="DNA/RNA polymerases"/>
    <property type="match status" value="1"/>
</dbReference>
<dbReference type="Gene3D" id="3.30.1490.100">
    <property type="entry name" value="DNA polymerase, Y-family, little finger domain"/>
    <property type="match status" value="1"/>
</dbReference>
<keyword evidence="8 15" id="KW-0479">Metal-binding</keyword>
<dbReference type="InterPro" id="IPR001126">
    <property type="entry name" value="UmuC"/>
</dbReference>
<dbReference type="GO" id="GO:0009432">
    <property type="term" value="P:SOS response"/>
    <property type="evidence" value="ECO:0007669"/>
    <property type="project" value="TreeGrafter"/>
</dbReference>
<feature type="binding site" evidence="15">
    <location>
        <position position="109"/>
    </location>
    <ligand>
        <name>Mg(2+)</name>
        <dbReference type="ChEBI" id="CHEBI:18420"/>
    </ligand>
</feature>
<dbReference type="PROSITE" id="PS50173">
    <property type="entry name" value="UMUC"/>
    <property type="match status" value="1"/>
</dbReference>
<accession>A0AAU7VNL6</accession>
<dbReference type="SUPFAM" id="SSF100879">
    <property type="entry name" value="Lesion bypass DNA polymerase (Y-family), little finger domain"/>
    <property type="match status" value="1"/>
</dbReference>
<evidence type="ECO:0000256" key="15">
    <source>
        <dbReference type="HAMAP-Rule" id="MF_01113"/>
    </source>
</evidence>
<dbReference type="GO" id="GO:0000287">
    <property type="term" value="F:magnesium ion binding"/>
    <property type="evidence" value="ECO:0007669"/>
    <property type="project" value="UniProtKB-UniRule"/>
</dbReference>
<dbReference type="GO" id="GO:0042276">
    <property type="term" value="P:error-prone translesion synthesis"/>
    <property type="evidence" value="ECO:0007669"/>
    <property type="project" value="TreeGrafter"/>
</dbReference>
<keyword evidence="7 15" id="KW-0235">DNA replication</keyword>
<dbReference type="InterPro" id="IPR043128">
    <property type="entry name" value="Rev_trsase/Diguanyl_cyclase"/>
</dbReference>
<dbReference type="EC" id="2.7.7.7" evidence="15"/>
<feature type="site" description="Substrate discrimination" evidence="15">
    <location>
        <position position="17"/>
    </location>
</feature>
<evidence type="ECO:0000256" key="9">
    <source>
        <dbReference type="ARBA" id="ARBA00022763"/>
    </source>
</evidence>
<evidence type="ECO:0000256" key="5">
    <source>
        <dbReference type="ARBA" id="ARBA00022679"/>
    </source>
</evidence>
<dbReference type="Gene3D" id="3.30.70.270">
    <property type="match status" value="1"/>
</dbReference>
<evidence type="ECO:0000256" key="1">
    <source>
        <dbReference type="ARBA" id="ARBA00004496"/>
    </source>
</evidence>
<dbReference type="NCBIfam" id="NF002677">
    <property type="entry name" value="PRK02406.1"/>
    <property type="match status" value="1"/>
</dbReference>
<evidence type="ECO:0000256" key="14">
    <source>
        <dbReference type="ARBA" id="ARBA00049244"/>
    </source>
</evidence>
<feature type="active site" evidence="15">
    <location>
        <position position="110"/>
    </location>
</feature>
<comment type="subcellular location">
    <subcellularLocation>
        <location evidence="1 15">Cytoplasm</location>
    </subcellularLocation>
</comment>
<keyword evidence="9 15" id="KW-0227">DNA damage</keyword>
<gene>
    <name evidence="15 17" type="primary">dinB</name>
    <name evidence="17" type="ORF">PRVXT_000780</name>
</gene>
<dbReference type="PANTHER" id="PTHR11076:SF33">
    <property type="entry name" value="DNA POLYMERASE KAPPA"/>
    <property type="match status" value="1"/>
</dbReference>
<evidence type="ECO:0000256" key="10">
    <source>
        <dbReference type="ARBA" id="ARBA00022842"/>
    </source>
</evidence>
<reference evidence="17" key="2">
    <citation type="submission" date="2024-06" db="EMBL/GenBank/DDBJ databases">
        <authorList>
            <person name="Petrova K.O."/>
            <person name="Toshchakov S.V."/>
            <person name="Boltjanskaja Y.V."/>
            <person name="Kevbrin V."/>
        </authorList>
    </citation>
    <scope>NUCLEOTIDE SEQUENCE</scope>
    <source>
        <strain evidence="17">Z-910T</strain>
    </source>
</reference>
<dbReference type="GO" id="GO:0005829">
    <property type="term" value="C:cytosol"/>
    <property type="evidence" value="ECO:0007669"/>
    <property type="project" value="TreeGrafter"/>
</dbReference>
<dbReference type="InterPro" id="IPR036775">
    <property type="entry name" value="DNA_pol_Y-fam_lit_finger_sf"/>
</dbReference>
<dbReference type="InterPro" id="IPR017961">
    <property type="entry name" value="DNA_pol_Y-fam_little_finger"/>
</dbReference>
<dbReference type="Gene3D" id="1.10.150.20">
    <property type="entry name" value="5' to 3' exonuclease, C-terminal subdomain"/>
    <property type="match status" value="1"/>
</dbReference>
<feature type="binding site" evidence="15">
    <location>
        <position position="12"/>
    </location>
    <ligand>
        <name>Mg(2+)</name>
        <dbReference type="ChEBI" id="CHEBI:18420"/>
    </ligand>
</feature>
<protein>
    <recommendedName>
        <fullName evidence="15">DNA polymerase IV</fullName>
        <shortName evidence="15">Pol IV</shortName>
        <ecNumber evidence="15">2.7.7.7</ecNumber>
    </recommendedName>
</protein>
<comment type="function">
    <text evidence="15">Poorly processive, error-prone DNA polymerase involved in untargeted mutagenesis. Copies undamaged DNA at stalled replication forks, which arise in vivo from mismatched or misaligned primer ends. These misaligned primers can be extended by PolIV. Exhibits no 3'-5' exonuclease (proofreading) activity. May be involved in translesional synthesis, in conjunction with the beta clamp from PolIII.</text>
</comment>
<dbReference type="Gene3D" id="3.40.1170.60">
    <property type="match status" value="1"/>
</dbReference>
<dbReference type="HAMAP" id="MF_01113">
    <property type="entry name" value="DNApol_IV"/>
    <property type="match status" value="1"/>
</dbReference>
<dbReference type="PIRSF" id="PIRSF036603">
    <property type="entry name" value="DPol_eta"/>
    <property type="match status" value="1"/>
</dbReference>
<dbReference type="Pfam" id="PF11799">
    <property type="entry name" value="IMS_C"/>
    <property type="match status" value="1"/>
</dbReference>
<dbReference type="EMBL" id="CP158367">
    <property type="protein sequence ID" value="XBX75639.1"/>
    <property type="molecule type" value="Genomic_DNA"/>
</dbReference>
<evidence type="ECO:0000256" key="4">
    <source>
        <dbReference type="ARBA" id="ARBA00022490"/>
    </source>
</evidence>
<dbReference type="InterPro" id="IPR043502">
    <property type="entry name" value="DNA/RNA_pol_sf"/>
</dbReference>
<evidence type="ECO:0000256" key="2">
    <source>
        <dbReference type="ARBA" id="ARBA00010945"/>
    </source>
</evidence>
<dbReference type="FunFam" id="3.30.1490.100:FF:000004">
    <property type="entry name" value="DNA polymerase IV"/>
    <property type="match status" value="1"/>
</dbReference>